<organism evidence="1 2">
    <name type="scientific">Dactylosporangium sucinum</name>
    <dbReference type="NCBI Taxonomy" id="1424081"/>
    <lineage>
        <taxon>Bacteria</taxon>
        <taxon>Bacillati</taxon>
        <taxon>Actinomycetota</taxon>
        <taxon>Actinomycetes</taxon>
        <taxon>Micromonosporales</taxon>
        <taxon>Micromonosporaceae</taxon>
        <taxon>Dactylosporangium</taxon>
    </lineage>
</organism>
<comment type="caution">
    <text evidence="1">The sequence shown here is derived from an EMBL/GenBank/DDBJ whole genome shotgun (WGS) entry which is preliminary data.</text>
</comment>
<dbReference type="EMBL" id="BMPI01000151">
    <property type="protein sequence ID" value="GGM90640.1"/>
    <property type="molecule type" value="Genomic_DNA"/>
</dbReference>
<evidence type="ECO:0000313" key="2">
    <source>
        <dbReference type="Proteomes" id="UP000642070"/>
    </source>
</evidence>
<dbReference type="AlphaFoldDB" id="A0A917UG64"/>
<evidence type="ECO:0000313" key="1">
    <source>
        <dbReference type="EMBL" id="GGM90640.1"/>
    </source>
</evidence>
<dbReference type="RefSeq" id="WP_190258217.1">
    <property type="nucleotide sequence ID" value="NZ_BMPI01000151.1"/>
</dbReference>
<reference evidence="1" key="2">
    <citation type="submission" date="2020-09" db="EMBL/GenBank/DDBJ databases">
        <authorList>
            <person name="Sun Q."/>
            <person name="Ohkuma M."/>
        </authorList>
    </citation>
    <scope>NUCLEOTIDE SEQUENCE</scope>
    <source>
        <strain evidence="1">JCM 19831</strain>
    </source>
</reference>
<name>A0A917UG64_9ACTN</name>
<reference evidence="1" key="1">
    <citation type="journal article" date="2014" name="Int. J. Syst. Evol. Microbiol.">
        <title>Complete genome sequence of Corynebacterium casei LMG S-19264T (=DSM 44701T), isolated from a smear-ripened cheese.</title>
        <authorList>
            <consortium name="US DOE Joint Genome Institute (JGI-PGF)"/>
            <person name="Walter F."/>
            <person name="Albersmeier A."/>
            <person name="Kalinowski J."/>
            <person name="Ruckert C."/>
        </authorList>
    </citation>
    <scope>NUCLEOTIDE SEQUENCE</scope>
    <source>
        <strain evidence="1">JCM 19831</strain>
    </source>
</reference>
<keyword evidence="2" id="KW-1185">Reference proteome</keyword>
<sequence>MENVRQGDPAHFRLVEIGGVALQALLARKVERRYFTVPWPVAVYDALTRDV</sequence>
<protein>
    <submittedName>
        <fullName evidence="1">Uncharacterized protein</fullName>
    </submittedName>
</protein>
<accession>A0A917UG64</accession>
<dbReference type="Proteomes" id="UP000642070">
    <property type="component" value="Unassembled WGS sequence"/>
</dbReference>
<gene>
    <name evidence="1" type="ORF">GCM10007977_110810</name>
</gene>
<proteinExistence type="predicted"/>